<evidence type="ECO:0000256" key="1">
    <source>
        <dbReference type="ARBA" id="ARBA00010587"/>
    </source>
</evidence>
<dbReference type="InterPro" id="IPR000160">
    <property type="entry name" value="GGDEF_dom"/>
</dbReference>
<proteinExistence type="inferred from homology"/>
<organism evidence="5 6">
    <name type="scientific">Methylomonas koyamae</name>
    <dbReference type="NCBI Taxonomy" id="702114"/>
    <lineage>
        <taxon>Bacteria</taxon>
        <taxon>Pseudomonadati</taxon>
        <taxon>Pseudomonadota</taxon>
        <taxon>Gammaproteobacteria</taxon>
        <taxon>Methylococcales</taxon>
        <taxon>Methylococcaceae</taxon>
        <taxon>Methylomonas</taxon>
    </lineage>
</organism>
<dbReference type="SMART" id="SM00267">
    <property type="entry name" value="GGDEF"/>
    <property type="match status" value="1"/>
</dbReference>
<comment type="caution">
    <text evidence="5">The sequence shown here is derived from an EMBL/GenBank/DDBJ whole genome shotgun (WGS) entry which is preliminary data.</text>
</comment>
<dbReference type="GO" id="GO:0046872">
    <property type="term" value="F:metal ion binding"/>
    <property type="evidence" value="ECO:0007669"/>
    <property type="project" value="UniProtKB-KW"/>
</dbReference>
<dbReference type="InterPro" id="IPR035938">
    <property type="entry name" value="Hemerythrin-like_sf"/>
</dbReference>
<dbReference type="Gene3D" id="3.30.450.20">
    <property type="entry name" value="PAS domain"/>
    <property type="match status" value="1"/>
</dbReference>
<dbReference type="InterPro" id="IPR012312">
    <property type="entry name" value="Hemerythrin-like"/>
</dbReference>
<dbReference type="InterPro" id="IPR043128">
    <property type="entry name" value="Rev_trsase/Diguanyl_cyclase"/>
</dbReference>
<dbReference type="NCBIfam" id="NF033749">
    <property type="entry name" value="bact_hemeryth"/>
    <property type="match status" value="1"/>
</dbReference>
<dbReference type="InterPro" id="IPR035965">
    <property type="entry name" value="PAS-like_dom_sf"/>
</dbReference>
<dbReference type="Proteomes" id="UP000077857">
    <property type="component" value="Unassembled WGS sequence"/>
</dbReference>
<dbReference type="InterPro" id="IPR000014">
    <property type="entry name" value="PAS"/>
</dbReference>
<keyword evidence="3" id="KW-0408">Iron</keyword>
<dbReference type="NCBIfam" id="TIGR02481">
    <property type="entry name" value="hemeryth_dom"/>
    <property type="match status" value="1"/>
</dbReference>
<name>A0A177NRK1_9GAMM</name>
<dbReference type="NCBIfam" id="TIGR00254">
    <property type="entry name" value="GGDEF"/>
    <property type="match status" value="1"/>
</dbReference>
<feature type="domain" description="GGDEF" evidence="4">
    <location>
        <begin position="349"/>
        <end position="482"/>
    </location>
</feature>
<protein>
    <recommendedName>
        <fullName evidence="4">GGDEF domain-containing protein</fullName>
    </recommendedName>
</protein>
<evidence type="ECO:0000313" key="5">
    <source>
        <dbReference type="EMBL" id="OAI19933.1"/>
    </source>
</evidence>
<dbReference type="SUPFAM" id="SSF55785">
    <property type="entry name" value="PYP-like sensor domain (PAS domain)"/>
    <property type="match status" value="1"/>
</dbReference>
<dbReference type="RefSeq" id="WP_064039356.1">
    <property type="nucleotide sequence ID" value="NZ_LUUJ01000044.1"/>
</dbReference>
<dbReference type="Pfam" id="PF13426">
    <property type="entry name" value="PAS_9"/>
    <property type="match status" value="1"/>
</dbReference>
<dbReference type="InterPro" id="IPR012827">
    <property type="entry name" value="Hemerythrin_metal-bd"/>
</dbReference>
<sequence length="486" mass="54581">MTQTEIFPWNPGFETGLPVIDAQHRQLVELLNRLAAHLAYRSAIPELEAIFDQLTQYAAFHFQTEESIWAQYLDGDDSVALHKLSHQHFVTELLALKHDRTDANFEKILERIVSFLTRWLAFHILDTDKRMAQIALAVGQGVPLETAKRSAEDLTDAQQVLIKTILRMYENLSSRTLQLMKEVAERQRAETKLRLFAKVFENTLEAICITDPERCIIDVNVAFCQATKNSSSELLGKPLDRIKSGFTDTQLAATIDQAMQASGHWAGEIWNRNPNGELEPEWLTLSAIKNSDGEISHYVNVFSSVGELIKRQRYLEHAANHDALTGLPNRLLLADRMNVAMELALRTKTLLAVCYLDLDGFKPVNDHWGHEAGDEVLKQVAVRLKSLMRKCDTVARLGGDEFVLLLGNMTNLTDCDSFLTRVLTEIERPTPIAQGFAYVSASIGVTVFPLDNVPAMTLLVHADQGLYQAKNSGKSCFSYCSALLRQ</sequence>
<dbReference type="CDD" id="cd00130">
    <property type="entry name" value="PAS"/>
    <property type="match status" value="1"/>
</dbReference>
<accession>A0A177NRK1</accession>
<dbReference type="PANTHER" id="PTHR46663">
    <property type="entry name" value="DIGUANYLATE CYCLASE DGCT-RELATED"/>
    <property type="match status" value="1"/>
</dbReference>
<dbReference type="SUPFAM" id="SSF47188">
    <property type="entry name" value="Hemerythrin-like"/>
    <property type="match status" value="1"/>
</dbReference>
<dbReference type="SUPFAM" id="SSF55073">
    <property type="entry name" value="Nucleotide cyclase"/>
    <property type="match status" value="1"/>
</dbReference>
<evidence type="ECO:0000259" key="4">
    <source>
        <dbReference type="PROSITE" id="PS50887"/>
    </source>
</evidence>
<dbReference type="Pfam" id="PF01814">
    <property type="entry name" value="Hemerythrin"/>
    <property type="match status" value="1"/>
</dbReference>
<dbReference type="InterPro" id="IPR052163">
    <property type="entry name" value="DGC-Regulatory_Protein"/>
</dbReference>
<gene>
    <name evidence="5" type="ORF">A1507_06210</name>
</gene>
<dbReference type="Gene3D" id="3.30.70.270">
    <property type="match status" value="1"/>
</dbReference>
<dbReference type="CDD" id="cd01949">
    <property type="entry name" value="GGDEF"/>
    <property type="match status" value="1"/>
</dbReference>
<dbReference type="AlphaFoldDB" id="A0A177NRK1"/>
<reference evidence="5 6" key="1">
    <citation type="submission" date="2016-03" db="EMBL/GenBank/DDBJ databases">
        <authorList>
            <person name="Ploux O."/>
        </authorList>
    </citation>
    <scope>NUCLEOTIDE SEQUENCE [LARGE SCALE GENOMIC DNA]</scope>
    <source>
        <strain evidence="5 6">R-45378</strain>
    </source>
</reference>
<keyword evidence="2" id="KW-0479">Metal-binding</keyword>
<dbReference type="Gene3D" id="1.20.120.50">
    <property type="entry name" value="Hemerythrin-like"/>
    <property type="match status" value="1"/>
</dbReference>
<evidence type="ECO:0000313" key="6">
    <source>
        <dbReference type="Proteomes" id="UP000077857"/>
    </source>
</evidence>
<evidence type="ECO:0000256" key="3">
    <source>
        <dbReference type="ARBA" id="ARBA00023004"/>
    </source>
</evidence>
<dbReference type="Pfam" id="PF00990">
    <property type="entry name" value="GGDEF"/>
    <property type="match status" value="1"/>
</dbReference>
<dbReference type="NCBIfam" id="TIGR00229">
    <property type="entry name" value="sensory_box"/>
    <property type="match status" value="1"/>
</dbReference>
<dbReference type="CDD" id="cd12107">
    <property type="entry name" value="Hemerythrin"/>
    <property type="match status" value="1"/>
</dbReference>
<dbReference type="PANTHER" id="PTHR46663:SF3">
    <property type="entry name" value="SLL0267 PROTEIN"/>
    <property type="match status" value="1"/>
</dbReference>
<comment type="similarity">
    <text evidence="1">Belongs to the hemerythrin family.</text>
</comment>
<evidence type="ECO:0000256" key="2">
    <source>
        <dbReference type="ARBA" id="ARBA00022723"/>
    </source>
</evidence>
<dbReference type="InterPro" id="IPR029787">
    <property type="entry name" value="Nucleotide_cyclase"/>
</dbReference>
<dbReference type="EMBL" id="LUUJ01000044">
    <property type="protein sequence ID" value="OAI19933.1"/>
    <property type="molecule type" value="Genomic_DNA"/>
</dbReference>
<dbReference type="PROSITE" id="PS50887">
    <property type="entry name" value="GGDEF"/>
    <property type="match status" value="1"/>
</dbReference>
<dbReference type="OrthoDB" id="9812260at2"/>